<dbReference type="InterPro" id="IPR002083">
    <property type="entry name" value="MATH/TRAF_dom"/>
</dbReference>
<dbReference type="Gene3D" id="2.60.210.10">
    <property type="entry name" value="Apoptosis, Tumor Necrosis Factor Receptor Associated Protein 2, Chain A"/>
    <property type="match status" value="1"/>
</dbReference>
<keyword evidence="4" id="KW-1185">Reference proteome</keyword>
<name>A0A3P7RHI5_DIBLA</name>
<organism evidence="3 4">
    <name type="scientific">Dibothriocephalus latus</name>
    <name type="common">Fish tapeworm</name>
    <name type="synonym">Diphyllobothrium latum</name>
    <dbReference type="NCBI Taxonomy" id="60516"/>
    <lineage>
        <taxon>Eukaryota</taxon>
        <taxon>Metazoa</taxon>
        <taxon>Spiralia</taxon>
        <taxon>Lophotrochozoa</taxon>
        <taxon>Platyhelminthes</taxon>
        <taxon>Cestoda</taxon>
        <taxon>Eucestoda</taxon>
        <taxon>Diphyllobothriidea</taxon>
        <taxon>Diphyllobothriidae</taxon>
        <taxon>Dibothriocephalus</taxon>
    </lineage>
</organism>
<dbReference type="Proteomes" id="UP000281553">
    <property type="component" value="Unassembled WGS sequence"/>
</dbReference>
<protein>
    <recommendedName>
        <fullName evidence="2">MATH domain-containing protein</fullName>
    </recommendedName>
</protein>
<dbReference type="AlphaFoldDB" id="A0A3P7RHI5"/>
<dbReference type="PROSITE" id="PS50144">
    <property type="entry name" value="MATH"/>
    <property type="match status" value="1"/>
</dbReference>
<sequence>MGMFLRCNADSVSSSKWACCAEACLEFISQNGRAKNRKLSIRHTFNHTSQDWGSPAFTAYNDLFNPANDYVVDNSIQARITVEIVDPFNQATLETTNGYEDGRTSGSTNNLGLVS</sequence>
<dbReference type="EMBL" id="UYRU01105244">
    <property type="protein sequence ID" value="VDN42646.1"/>
    <property type="molecule type" value="Genomic_DNA"/>
</dbReference>
<reference evidence="3 4" key="1">
    <citation type="submission" date="2018-11" db="EMBL/GenBank/DDBJ databases">
        <authorList>
            <consortium name="Pathogen Informatics"/>
        </authorList>
    </citation>
    <scope>NUCLEOTIDE SEQUENCE [LARGE SCALE GENOMIC DNA]</scope>
</reference>
<feature type="region of interest" description="Disordered" evidence="1">
    <location>
        <begin position="95"/>
        <end position="115"/>
    </location>
</feature>
<proteinExistence type="predicted"/>
<dbReference type="OrthoDB" id="289038at2759"/>
<evidence type="ECO:0000256" key="1">
    <source>
        <dbReference type="SAM" id="MobiDB-lite"/>
    </source>
</evidence>
<evidence type="ECO:0000313" key="4">
    <source>
        <dbReference type="Proteomes" id="UP000281553"/>
    </source>
</evidence>
<accession>A0A3P7RHI5</accession>
<feature type="domain" description="MATH" evidence="2">
    <location>
        <begin position="1"/>
        <end position="82"/>
    </location>
</feature>
<evidence type="ECO:0000259" key="2">
    <source>
        <dbReference type="PROSITE" id="PS50144"/>
    </source>
</evidence>
<gene>
    <name evidence="3" type="ORF">DILT_LOCUS18877</name>
</gene>
<dbReference type="Pfam" id="PF00917">
    <property type="entry name" value="MATH"/>
    <property type="match status" value="1"/>
</dbReference>
<evidence type="ECO:0000313" key="3">
    <source>
        <dbReference type="EMBL" id="VDN42646.1"/>
    </source>
</evidence>
<dbReference type="SUPFAM" id="SSF49599">
    <property type="entry name" value="TRAF domain-like"/>
    <property type="match status" value="1"/>
</dbReference>
<dbReference type="InterPro" id="IPR008974">
    <property type="entry name" value="TRAF-like"/>
</dbReference>